<dbReference type="GO" id="GO:0006260">
    <property type="term" value="P:DNA replication"/>
    <property type="evidence" value="ECO:0007669"/>
    <property type="project" value="InterPro"/>
</dbReference>
<dbReference type="SUPFAM" id="SSF51998">
    <property type="entry name" value="PFL-like glycyl radical enzymes"/>
    <property type="match status" value="1"/>
</dbReference>
<proteinExistence type="predicted"/>
<dbReference type="GO" id="GO:0009265">
    <property type="term" value="P:2'-deoxyribonucleotide biosynthetic process"/>
    <property type="evidence" value="ECO:0007669"/>
    <property type="project" value="TreeGrafter"/>
</dbReference>
<evidence type="ECO:0000313" key="2">
    <source>
        <dbReference type="Proteomes" id="UP000322917"/>
    </source>
</evidence>
<organism evidence="1 2">
    <name type="scientific">Propionispora hippei DSM 15287</name>
    <dbReference type="NCBI Taxonomy" id="1123003"/>
    <lineage>
        <taxon>Bacteria</taxon>
        <taxon>Bacillati</taxon>
        <taxon>Bacillota</taxon>
        <taxon>Negativicutes</taxon>
        <taxon>Selenomonadales</taxon>
        <taxon>Sporomusaceae</taxon>
        <taxon>Propionispora</taxon>
    </lineage>
</organism>
<dbReference type="GO" id="GO:0004748">
    <property type="term" value="F:ribonucleoside-diphosphate reductase activity, thioredoxin disulfide as acceptor"/>
    <property type="evidence" value="ECO:0007669"/>
    <property type="project" value="TreeGrafter"/>
</dbReference>
<dbReference type="Gene3D" id="3.20.70.20">
    <property type="match status" value="1"/>
</dbReference>
<dbReference type="NCBIfam" id="NF006127">
    <property type="entry name" value="PRK08271.1"/>
    <property type="match status" value="1"/>
</dbReference>
<dbReference type="PANTHER" id="PTHR21075">
    <property type="entry name" value="ANAEROBIC RIBONUCLEOSIDE-TRIPHOSPHATE REDUCTASE"/>
    <property type="match status" value="1"/>
</dbReference>
<evidence type="ECO:0000313" key="1">
    <source>
        <dbReference type="EMBL" id="SHJ82110.1"/>
    </source>
</evidence>
<reference evidence="1 2" key="1">
    <citation type="submission" date="2016-11" db="EMBL/GenBank/DDBJ databases">
        <authorList>
            <person name="Varghese N."/>
            <person name="Submissions S."/>
        </authorList>
    </citation>
    <scope>NUCLEOTIDE SEQUENCE [LARGE SCALE GENOMIC DNA]</scope>
    <source>
        <strain evidence="1 2">DSM 15287</strain>
    </source>
</reference>
<dbReference type="AlphaFoldDB" id="A0A1M6MFK8"/>
<sequence>MLNKLTPDQINSKVAFIENYIKAQNAADGSLVDANANVTQKDIATMETELYKFETIQLNRAIVCHELEKTFGKELADQYLEDIKNHLIYIHDETSLKPYCVSISMYPFLFEGTRNIGGTSKAPKNLRSFCGAFNNLVYQVASGFAGAVATVEFLMYFDYFARKSYGANYLETNRKEVAQELQGVVYTLNQPAAARGNQSVFWNISVFDKFYFESLFGTFYFPDGTQPVWDSLEKLQEFFMDWFRVERTKELLTFPVVTAAMLIDPEEKRPMDTRFEAYCAEQMSKGLSFFVYMSDTADSLASCCRLRNELADNEFSYSLGAGGVSTGSIQVITLNLNRAEQRYIRSQLYPEDKLRPIIERIHKYLVAHRNIQKKHLEAGLLPVYKAGYINIDKQFCTIGINGAVEAAEFYRVRPSDNEEYKNFIGKRLKLIYQMNKEAYKTYGFRFNTEFVPAESLGVKNAKWDKEDGLKVKRDCYNSYFYAVEDPTVSILEKMALHGKEFTQYLDGGSALHLNLEQLPTVPAAIGLMRAAARLGVNYWTFNTLSTICDACDIIDPRTLSKCPKCGKSDHLDYATRVIGYLKRVSCFSSGRQKEHSKRHYAIIGAKRKEDYEI</sequence>
<dbReference type="NCBIfam" id="TIGR02827">
    <property type="entry name" value="RNR_anaer_Bdell"/>
    <property type="match status" value="1"/>
</dbReference>
<keyword evidence="2" id="KW-1185">Reference proteome</keyword>
<dbReference type="Pfam" id="PF13597">
    <property type="entry name" value="NRDD"/>
    <property type="match status" value="1"/>
</dbReference>
<accession>A0A1M6MFK8</accession>
<gene>
    <name evidence="1" type="ORF">SAMN02745170_03414</name>
</gene>
<protein>
    <submittedName>
        <fullName evidence="1">Ribonucleoside-triphosphate reductase</fullName>
    </submittedName>
</protein>
<dbReference type="GO" id="GO:0031250">
    <property type="term" value="C:anaerobic ribonucleoside-triphosphate reductase complex"/>
    <property type="evidence" value="ECO:0007669"/>
    <property type="project" value="TreeGrafter"/>
</dbReference>
<dbReference type="PANTHER" id="PTHR21075:SF0">
    <property type="entry name" value="ANAEROBIC RIBONUCLEOSIDE-TRIPHOSPHATE REDUCTASE"/>
    <property type="match status" value="1"/>
</dbReference>
<dbReference type="InterPro" id="IPR012833">
    <property type="entry name" value="NrdD"/>
</dbReference>
<name>A0A1M6MFK8_9FIRM</name>
<dbReference type="EMBL" id="FQZD01000041">
    <property type="protein sequence ID" value="SHJ82110.1"/>
    <property type="molecule type" value="Genomic_DNA"/>
</dbReference>
<dbReference type="Proteomes" id="UP000322917">
    <property type="component" value="Unassembled WGS sequence"/>
</dbReference>
<dbReference type="GO" id="GO:0008998">
    <property type="term" value="F:ribonucleoside-triphosphate reductase (thioredoxin) activity"/>
    <property type="evidence" value="ECO:0007669"/>
    <property type="project" value="InterPro"/>
</dbReference>